<name>A0ABX8AGU2_9BRAD</name>
<evidence type="ECO:0000313" key="3">
    <source>
        <dbReference type="EMBL" id="QUS42531.1"/>
    </source>
</evidence>
<dbReference type="InterPro" id="IPR042100">
    <property type="entry name" value="Bug_dom1"/>
</dbReference>
<proteinExistence type="inferred from homology"/>
<accession>A0ABX8AGU2</accession>
<dbReference type="Gene3D" id="3.40.190.150">
    <property type="entry name" value="Bordetella uptake gene, domain 1"/>
    <property type="match status" value="1"/>
</dbReference>
<dbReference type="PANTHER" id="PTHR42928:SF5">
    <property type="entry name" value="BLR1237 PROTEIN"/>
    <property type="match status" value="1"/>
</dbReference>
<dbReference type="Proteomes" id="UP000682843">
    <property type="component" value="Chromosome"/>
</dbReference>
<feature type="signal peptide" evidence="2">
    <location>
        <begin position="1"/>
        <end position="31"/>
    </location>
</feature>
<comment type="similarity">
    <text evidence="1">Belongs to the UPF0065 (bug) family.</text>
</comment>
<keyword evidence="2" id="KW-0732">Signal</keyword>
<dbReference type="PANTHER" id="PTHR42928">
    <property type="entry name" value="TRICARBOXYLATE-BINDING PROTEIN"/>
    <property type="match status" value="1"/>
</dbReference>
<evidence type="ECO:0000313" key="4">
    <source>
        <dbReference type="Proteomes" id="UP000682843"/>
    </source>
</evidence>
<dbReference type="InterPro" id="IPR005064">
    <property type="entry name" value="BUG"/>
</dbReference>
<dbReference type="PIRSF" id="PIRSF017082">
    <property type="entry name" value="YflP"/>
    <property type="match status" value="1"/>
</dbReference>
<protein>
    <submittedName>
        <fullName evidence="3">Tripartite tricarboxylate transporter substrate binding protein</fullName>
    </submittedName>
</protein>
<sequence>METMTTGMTRRHFGTAAIAAASLLSSRSGWAQEDLPKGPITLVVPFAAGGATDVVSRHVAKKVAEQINQTIIIENVTGAGGVVGATRVAKAKPDGQTLLMGTISTHTINPLMAKQPPYDPVADFTAISMIVTVPNVLLVPPTSKATNVKELIAMLKAEPGKYSYGSSGVGTPPNLSGELMKTMAGVKMEHVPYRGGAPAMNDLIGGQIPILFDVLSGAAPFIKAGTARALAVTTKKRAGSFPDIPTVAEQGLPDYETYTWNAIFGPPGMPAAMTERLSAEFRKATLDADVKQRLIELSGEPVGSTPNQLSAQVRAEIAKWGPIIQAAGLKAE</sequence>
<dbReference type="EMBL" id="CP036498">
    <property type="protein sequence ID" value="QUS42531.1"/>
    <property type="molecule type" value="Genomic_DNA"/>
</dbReference>
<organism evidence="3 4">
    <name type="scientific">Tardiphaga alba</name>
    <dbReference type="NCBI Taxonomy" id="340268"/>
    <lineage>
        <taxon>Bacteria</taxon>
        <taxon>Pseudomonadati</taxon>
        <taxon>Pseudomonadota</taxon>
        <taxon>Alphaproteobacteria</taxon>
        <taxon>Hyphomicrobiales</taxon>
        <taxon>Nitrobacteraceae</taxon>
        <taxon>Tardiphaga</taxon>
    </lineage>
</organism>
<reference evidence="3 4" key="1">
    <citation type="submission" date="2019-02" db="EMBL/GenBank/DDBJ databases">
        <title>Emended description of the genus Rhodopseudomonas and description of Rhodopseudomonas albus sp. nov., a non-phototrophic, heavy-metal-tolerant bacterium isolated from garden soil.</title>
        <authorList>
            <person name="Bao Z."/>
            <person name="Cao W.W."/>
            <person name="Sato Y."/>
            <person name="Nishizawa T."/>
            <person name="Zhao J."/>
            <person name="Guo Y."/>
            <person name="Ohta H."/>
        </authorList>
    </citation>
    <scope>NUCLEOTIDE SEQUENCE [LARGE SCALE GENOMIC DNA]</scope>
    <source>
        <strain evidence="3 4">SK50-23</strain>
    </source>
</reference>
<evidence type="ECO:0000256" key="2">
    <source>
        <dbReference type="SAM" id="SignalP"/>
    </source>
</evidence>
<keyword evidence="4" id="KW-1185">Reference proteome</keyword>
<dbReference type="Pfam" id="PF03401">
    <property type="entry name" value="TctC"/>
    <property type="match status" value="1"/>
</dbReference>
<feature type="chain" id="PRO_5046563040" evidence="2">
    <location>
        <begin position="32"/>
        <end position="332"/>
    </location>
</feature>
<gene>
    <name evidence="3" type="ORF">RPMA_22390</name>
</gene>
<evidence type="ECO:0000256" key="1">
    <source>
        <dbReference type="ARBA" id="ARBA00006987"/>
    </source>
</evidence>
<dbReference type="CDD" id="cd13578">
    <property type="entry name" value="PBP2_Bug27"/>
    <property type="match status" value="1"/>
</dbReference>
<dbReference type="Gene3D" id="3.40.190.10">
    <property type="entry name" value="Periplasmic binding protein-like II"/>
    <property type="match status" value="1"/>
</dbReference>
<dbReference type="SUPFAM" id="SSF53850">
    <property type="entry name" value="Periplasmic binding protein-like II"/>
    <property type="match status" value="1"/>
</dbReference>